<dbReference type="GO" id="GO:0003824">
    <property type="term" value="F:catalytic activity"/>
    <property type="evidence" value="ECO:0007669"/>
    <property type="project" value="InterPro"/>
</dbReference>
<dbReference type="RefSeq" id="WP_016695989.1">
    <property type="nucleotide sequence ID" value="NZ_VLJT01000028.1"/>
</dbReference>
<dbReference type="Gene3D" id="3.90.226.10">
    <property type="entry name" value="2-enoyl-CoA Hydratase, Chain A, domain 1"/>
    <property type="match status" value="1"/>
</dbReference>
<dbReference type="AlphaFoldDB" id="A0A562E1B4"/>
<name>A0A562E1B4_RHORH</name>
<dbReference type="InterPro" id="IPR018376">
    <property type="entry name" value="Enoyl-CoA_hyd/isom_CS"/>
</dbReference>
<dbReference type="InterPro" id="IPR045004">
    <property type="entry name" value="ECH_dom"/>
</dbReference>
<dbReference type="Pfam" id="PF16113">
    <property type="entry name" value="ECH_2"/>
    <property type="match status" value="1"/>
</dbReference>
<dbReference type="GO" id="GO:0006631">
    <property type="term" value="P:fatty acid metabolic process"/>
    <property type="evidence" value="ECO:0007669"/>
    <property type="project" value="UniProtKB-KW"/>
</dbReference>
<organism evidence="3 4">
    <name type="scientific">Rhodococcus rhodochrous J45</name>
    <dbReference type="NCBI Taxonomy" id="935266"/>
    <lineage>
        <taxon>Bacteria</taxon>
        <taxon>Bacillati</taxon>
        <taxon>Actinomycetota</taxon>
        <taxon>Actinomycetes</taxon>
        <taxon>Mycobacteriales</taxon>
        <taxon>Nocardiaceae</taxon>
        <taxon>Rhodococcus</taxon>
    </lineage>
</organism>
<evidence type="ECO:0000259" key="2">
    <source>
        <dbReference type="Pfam" id="PF16113"/>
    </source>
</evidence>
<dbReference type="PANTHER" id="PTHR43459">
    <property type="entry name" value="ENOYL-COA HYDRATASE"/>
    <property type="match status" value="1"/>
</dbReference>
<evidence type="ECO:0000256" key="1">
    <source>
        <dbReference type="ARBA" id="ARBA00022832"/>
    </source>
</evidence>
<feature type="domain" description="Enoyl-CoA hydratase/isomerase" evidence="2">
    <location>
        <begin position="27"/>
        <end position="228"/>
    </location>
</feature>
<evidence type="ECO:0000313" key="4">
    <source>
        <dbReference type="Proteomes" id="UP000317573"/>
    </source>
</evidence>
<sequence>MTQISSEPELGGGPTEPILCSVADGLARITLNNPRRKNAITLDMAAEISAFCDRVERDTTIGAVVVDANGSYFCSGADTRDLASSSTDPASPEAVQRTSAVYNAFVRIGSLPVPTVAVVTGGAVGAGLNLAMAADIMVVTPETVLDSGFSARNIHPGGGHISLLGRAMGWSGAIALAACGQSLSGSDAVARGLAYIAVAAEDIPATVEQLTRTAAADPELTRRIMTSARLELGPPAVSWESALEIERGVQMWSMARKGHASWSSRGPGRS</sequence>
<protein>
    <submittedName>
        <fullName evidence="3">Enoyl-CoA hydratase</fullName>
    </submittedName>
</protein>
<dbReference type="SUPFAM" id="SSF52096">
    <property type="entry name" value="ClpP/crotonase"/>
    <property type="match status" value="1"/>
</dbReference>
<dbReference type="Proteomes" id="UP000317573">
    <property type="component" value="Unassembled WGS sequence"/>
</dbReference>
<dbReference type="CDD" id="cd06558">
    <property type="entry name" value="crotonase-like"/>
    <property type="match status" value="1"/>
</dbReference>
<dbReference type="EMBL" id="VLJT01000028">
    <property type="protein sequence ID" value="TWH15749.1"/>
    <property type="molecule type" value="Genomic_DNA"/>
</dbReference>
<evidence type="ECO:0000313" key="3">
    <source>
        <dbReference type="EMBL" id="TWH15749.1"/>
    </source>
</evidence>
<keyword evidence="1" id="KW-0276">Fatty acid metabolism</keyword>
<comment type="caution">
    <text evidence="3">The sequence shown here is derived from an EMBL/GenBank/DDBJ whole genome shotgun (WGS) entry which is preliminary data.</text>
</comment>
<dbReference type="PROSITE" id="PS00166">
    <property type="entry name" value="ENOYL_COA_HYDRATASE"/>
    <property type="match status" value="1"/>
</dbReference>
<proteinExistence type="predicted"/>
<accession>A0A562E1B4</accession>
<reference evidence="3 4" key="1">
    <citation type="submission" date="2019-07" db="EMBL/GenBank/DDBJ databases">
        <title>Genome sequencing of lignin-degrading bacterial isolates.</title>
        <authorList>
            <person name="Gladden J."/>
        </authorList>
    </citation>
    <scope>NUCLEOTIDE SEQUENCE [LARGE SCALE GENOMIC DNA]</scope>
    <source>
        <strain evidence="3 4">J45</strain>
    </source>
</reference>
<dbReference type="InterPro" id="IPR029045">
    <property type="entry name" value="ClpP/crotonase-like_dom_sf"/>
</dbReference>
<dbReference type="PANTHER" id="PTHR43459:SF1">
    <property type="entry name" value="EG:BACN32G11.4 PROTEIN"/>
    <property type="match status" value="1"/>
</dbReference>
<gene>
    <name evidence="3" type="ORF">L618_000300003230</name>
</gene>
<keyword evidence="1" id="KW-0443">Lipid metabolism</keyword>